<dbReference type="Proteomes" id="UP001194696">
    <property type="component" value="Unassembled WGS sequence"/>
</dbReference>
<feature type="disulfide bond" evidence="2">
    <location>
        <begin position="37"/>
        <end position="51"/>
    </location>
</feature>
<keyword evidence="2" id="KW-1015">Disulfide bond</keyword>
<sequence length="219" mass="22781">MRYQSLALLAIVFSVVLAREDTAEVCTGALSCDVGYCCSSHGFCGRSTLHCSHSSGCNELKGTCGVVVLDQQNLPRVISYKELDKGSMKDLVKQLADQGSHVSPDELKAGITIDSILEGGVTEKEKMVSSSTTGDNTNTRPDVAVLDINAASPADAIHPPSSASASAEPKGALLVENVSGDSTNTDSKRTTEAPDSKSDARKLSASVVGAALGALAWFF</sequence>
<feature type="domain" description="Chitin-binding type-1" evidence="5">
    <location>
        <begin position="23"/>
        <end position="66"/>
    </location>
</feature>
<gene>
    <name evidence="6" type="ORF">BGZ96_000828</name>
</gene>
<organism evidence="6 7">
    <name type="scientific">Linnemannia gamsii</name>
    <dbReference type="NCBI Taxonomy" id="64522"/>
    <lineage>
        <taxon>Eukaryota</taxon>
        <taxon>Fungi</taxon>
        <taxon>Fungi incertae sedis</taxon>
        <taxon>Mucoromycota</taxon>
        <taxon>Mortierellomycotina</taxon>
        <taxon>Mortierellomycetes</taxon>
        <taxon>Mortierellales</taxon>
        <taxon>Mortierellaceae</taxon>
        <taxon>Linnemannia</taxon>
    </lineage>
</organism>
<comment type="caution">
    <text evidence="6">The sequence shown here is derived from an EMBL/GenBank/DDBJ whole genome shotgun (WGS) entry which is preliminary data.</text>
</comment>
<evidence type="ECO:0000256" key="4">
    <source>
        <dbReference type="SAM" id="SignalP"/>
    </source>
</evidence>
<feature type="compositionally biased region" description="Basic and acidic residues" evidence="3">
    <location>
        <begin position="186"/>
        <end position="202"/>
    </location>
</feature>
<feature type="chain" id="PRO_5046103861" description="Chitin-binding type-1 domain-containing protein" evidence="4">
    <location>
        <begin position="19"/>
        <end position="219"/>
    </location>
</feature>
<name>A0ABQ7JNJ5_9FUNG</name>
<dbReference type="InterPro" id="IPR036861">
    <property type="entry name" value="Endochitinase-like_sf"/>
</dbReference>
<proteinExistence type="predicted"/>
<comment type="caution">
    <text evidence="2">Lacks conserved residue(s) required for the propagation of feature annotation.</text>
</comment>
<feature type="signal peptide" evidence="4">
    <location>
        <begin position="1"/>
        <end position="18"/>
    </location>
</feature>
<dbReference type="Gene3D" id="3.30.60.10">
    <property type="entry name" value="Endochitinase-like"/>
    <property type="match status" value="1"/>
</dbReference>
<evidence type="ECO:0000313" key="7">
    <source>
        <dbReference type="Proteomes" id="UP001194696"/>
    </source>
</evidence>
<dbReference type="PROSITE" id="PS50941">
    <property type="entry name" value="CHIT_BIND_I_2"/>
    <property type="match status" value="1"/>
</dbReference>
<evidence type="ECO:0000256" key="3">
    <source>
        <dbReference type="SAM" id="MobiDB-lite"/>
    </source>
</evidence>
<keyword evidence="7" id="KW-1185">Reference proteome</keyword>
<dbReference type="InterPro" id="IPR001002">
    <property type="entry name" value="Chitin-bd_1"/>
</dbReference>
<keyword evidence="4" id="KW-0732">Signal</keyword>
<keyword evidence="1 2" id="KW-0147">Chitin-binding</keyword>
<evidence type="ECO:0000256" key="1">
    <source>
        <dbReference type="ARBA" id="ARBA00022669"/>
    </source>
</evidence>
<evidence type="ECO:0000259" key="5">
    <source>
        <dbReference type="PROSITE" id="PS50941"/>
    </source>
</evidence>
<protein>
    <recommendedName>
        <fullName evidence="5">Chitin-binding type-1 domain-containing protein</fullName>
    </recommendedName>
</protein>
<feature type="region of interest" description="Disordered" evidence="3">
    <location>
        <begin position="177"/>
        <end position="202"/>
    </location>
</feature>
<accession>A0ABQ7JNJ5</accession>
<dbReference type="SUPFAM" id="SSF57016">
    <property type="entry name" value="Plant lectins/antimicrobial peptides"/>
    <property type="match status" value="1"/>
</dbReference>
<reference evidence="6 7" key="1">
    <citation type="journal article" date="2020" name="Fungal Divers.">
        <title>Resolving the Mortierellaceae phylogeny through synthesis of multi-gene phylogenetics and phylogenomics.</title>
        <authorList>
            <person name="Vandepol N."/>
            <person name="Liber J."/>
            <person name="Desiro A."/>
            <person name="Na H."/>
            <person name="Kennedy M."/>
            <person name="Barry K."/>
            <person name="Grigoriev I.V."/>
            <person name="Miller A.N."/>
            <person name="O'Donnell K."/>
            <person name="Stajich J.E."/>
            <person name="Bonito G."/>
        </authorList>
    </citation>
    <scope>NUCLEOTIDE SEQUENCE [LARGE SCALE GENOMIC DNA]</scope>
    <source>
        <strain evidence="6 7">AD045</strain>
    </source>
</reference>
<feature type="disulfide bond" evidence="2">
    <location>
        <begin position="32"/>
        <end position="44"/>
    </location>
</feature>
<evidence type="ECO:0000256" key="2">
    <source>
        <dbReference type="PROSITE-ProRule" id="PRU00261"/>
    </source>
</evidence>
<evidence type="ECO:0000313" key="6">
    <source>
        <dbReference type="EMBL" id="KAG0282110.1"/>
    </source>
</evidence>
<dbReference type="EMBL" id="JAAAIM010001121">
    <property type="protein sequence ID" value="KAG0282110.1"/>
    <property type="molecule type" value="Genomic_DNA"/>
</dbReference>